<evidence type="ECO:0000256" key="10">
    <source>
        <dbReference type="NCBIfam" id="TIGR01397"/>
    </source>
</evidence>
<evidence type="ECO:0000256" key="6">
    <source>
        <dbReference type="ARBA" id="ARBA00022500"/>
    </source>
</evidence>
<feature type="domain" description="Flagellar motor switch protein FliN-like C-terminal" evidence="11">
    <location>
        <begin position="259"/>
        <end position="328"/>
    </location>
</feature>
<dbReference type="PRINTS" id="PR00955">
    <property type="entry name" value="FLGMOTORFLIM"/>
</dbReference>
<dbReference type="PANTHER" id="PTHR30034">
    <property type="entry name" value="FLAGELLAR MOTOR SWITCH PROTEIN FLIM"/>
    <property type="match status" value="1"/>
</dbReference>
<evidence type="ECO:0000256" key="2">
    <source>
        <dbReference type="ARBA" id="ARBA00004202"/>
    </source>
</evidence>
<dbReference type="InterPro" id="IPR028976">
    <property type="entry name" value="CheC-like_sf"/>
</dbReference>
<protein>
    <recommendedName>
        <fullName evidence="4 10">Flagellar motor switch protein FliM</fullName>
    </recommendedName>
</protein>
<keyword evidence="12" id="KW-0282">Flagellum</keyword>
<dbReference type="Pfam" id="PF01052">
    <property type="entry name" value="FliMN_C"/>
    <property type="match status" value="1"/>
</dbReference>
<keyword evidence="5" id="KW-1003">Cell membrane</keyword>
<dbReference type="Pfam" id="PF02154">
    <property type="entry name" value="FliM"/>
    <property type="match status" value="1"/>
</dbReference>
<dbReference type="Proteomes" id="UP001057481">
    <property type="component" value="Unassembled WGS sequence"/>
</dbReference>
<evidence type="ECO:0000313" key="12">
    <source>
        <dbReference type="EMBL" id="MCM2436959.1"/>
    </source>
</evidence>
<dbReference type="CDD" id="cd17908">
    <property type="entry name" value="FliM"/>
    <property type="match status" value="1"/>
</dbReference>
<evidence type="ECO:0000256" key="1">
    <source>
        <dbReference type="ARBA" id="ARBA00004117"/>
    </source>
</evidence>
<evidence type="ECO:0000256" key="7">
    <source>
        <dbReference type="ARBA" id="ARBA00022779"/>
    </source>
</evidence>
<dbReference type="InterPro" id="IPR001543">
    <property type="entry name" value="FliN-like_C"/>
</dbReference>
<comment type="subcellular location">
    <subcellularLocation>
        <location evidence="1">Bacterial flagellum basal body</location>
    </subcellularLocation>
    <subcellularLocation>
        <location evidence="2">Cell membrane</location>
        <topology evidence="2">Peripheral membrane protein</topology>
    </subcellularLocation>
</comment>
<evidence type="ECO:0000259" key="11">
    <source>
        <dbReference type="Pfam" id="PF01052"/>
    </source>
</evidence>
<evidence type="ECO:0000256" key="8">
    <source>
        <dbReference type="ARBA" id="ARBA00023136"/>
    </source>
</evidence>
<name>A0ABT0VJC1_9LACO</name>
<keyword evidence="12" id="KW-0969">Cilium</keyword>
<keyword evidence="6" id="KW-0145">Chemotaxis</keyword>
<evidence type="ECO:0000256" key="5">
    <source>
        <dbReference type="ARBA" id="ARBA00022475"/>
    </source>
</evidence>
<dbReference type="Gene3D" id="2.30.330.10">
    <property type="entry name" value="SpoA-like"/>
    <property type="match status" value="1"/>
</dbReference>
<evidence type="ECO:0000256" key="3">
    <source>
        <dbReference type="ARBA" id="ARBA00011049"/>
    </source>
</evidence>
<dbReference type="SUPFAM" id="SSF103039">
    <property type="entry name" value="CheC-like"/>
    <property type="match status" value="1"/>
</dbReference>
<keyword evidence="13" id="KW-1185">Reference proteome</keyword>
<organism evidence="12 13">
    <name type="scientific">Periweissella beninensis</name>
    <dbReference type="NCBI Taxonomy" id="504936"/>
    <lineage>
        <taxon>Bacteria</taxon>
        <taxon>Bacillati</taxon>
        <taxon>Bacillota</taxon>
        <taxon>Bacilli</taxon>
        <taxon>Lactobacillales</taxon>
        <taxon>Lactobacillaceae</taxon>
        <taxon>Periweissella</taxon>
    </lineage>
</organism>
<keyword evidence="7" id="KW-0283">Flagellar rotation</keyword>
<dbReference type="NCBIfam" id="TIGR01397">
    <property type="entry name" value="fliM_switch"/>
    <property type="match status" value="1"/>
</dbReference>
<evidence type="ECO:0000256" key="4">
    <source>
        <dbReference type="ARBA" id="ARBA00021898"/>
    </source>
</evidence>
<dbReference type="PANTHER" id="PTHR30034:SF6">
    <property type="entry name" value="YOP PROTEINS TRANSLOCATION PROTEIN Q"/>
    <property type="match status" value="1"/>
</dbReference>
<comment type="caution">
    <text evidence="12">The sequence shown here is derived from an EMBL/GenBank/DDBJ whole genome shotgun (WGS) entry which is preliminary data.</text>
</comment>
<dbReference type="InterPro" id="IPR036429">
    <property type="entry name" value="SpoA-like_sf"/>
</dbReference>
<dbReference type="SUPFAM" id="SSF101801">
    <property type="entry name" value="Surface presentation of antigens (SPOA)"/>
    <property type="match status" value="1"/>
</dbReference>
<keyword evidence="8" id="KW-0472">Membrane</keyword>
<gene>
    <name evidence="12" type="primary">fliM</name>
    <name evidence="12" type="ORF">KAK10_03310</name>
</gene>
<keyword evidence="9" id="KW-0975">Bacterial flagellum</keyword>
<accession>A0ABT0VJC1</accession>
<dbReference type="RefSeq" id="WP_205144126.1">
    <property type="nucleotide sequence ID" value="NZ_JAFBDN010000020.1"/>
</dbReference>
<proteinExistence type="inferred from homology"/>
<keyword evidence="12" id="KW-0966">Cell projection</keyword>
<comment type="similarity">
    <text evidence="3">Belongs to the FliM family.</text>
</comment>
<dbReference type="EMBL" id="JAGMVS010000042">
    <property type="protein sequence ID" value="MCM2436959.1"/>
    <property type="molecule type" value="Genomic_DNA"/>
</dbReference>
<dbReference type="PIRSF" id="PIRSF002888">
    <property type="entry name" value="FliM"/>
    <property type="match status" value="1"/>
</dbReference>
<evidence type="ECO:0000256" key="9">
    <source>
        <dbReference type="ARBA" id="ARBA00023143"/>
    </source>
</evidence>
<dbReference type="InterPro" id="IPR001689">
    <property type="entry name" value="Flag_FliM"/>
</dbReference>
<sequence length="336" mass="38178">MDQVLSQQEIDKLLNAMNNGEIDQEDIQEVTDTSKVRDYDFRRPTKLSKEYTNTLHMLFEDFAKVSGNILSTQLRTNVNMQLASIEQISYDEFTHSIPRVTLLGLMHSNPLKGTQMIEMNPQLCNLLIDLMCGGLEVRSKGITTTVADKESFTEIELSILEEVMQGFRENFQNIWQDIVELDTVFDGVDTNPQLLQNMSPNEPVILITITVKIFDLTSFINICIPYVFFEGIADKLSFRSWFDSSEDVDENATQELKRNLNGVDLTLEAILGEAEMDVADFLELEVGDVIKLDRKTTATLDTYIEGRAYYQVKPGIQNGQFAVELLEKSEGDKVNE</sequence>
<evidence type="ECO:0000313" key="13">
    <source>
        <dbReference type="Proteomes" id="UP001057481"/>
    </source>
</evidence>
<dbReference type="Gene3D" id="3.40.1550.10">
    <property type="entry name" value="CheC-like"/>
    <property type="match status" value="1"/>
</dbReference>
<reference evidence="12" key="1">
    <citation type="submission" date="2021-04" db="EMBL/GenBank/DDBJ databases">
        <title>Taxonomic assessment of Weissella genus.</title>
        <authorList>
            <person name="Fanelli F."/>
            <person name="Chieffi D."/>
            <person name="Dell'Aquila A."/>
            <person name="Gyu-Sung C."/>
            <person name="Franz C.M.A.P."/>
            <person name="Fusco V."/>
        </authorList>
    </citation>
    <scope>NUCLEOTIDE SEQUENCE</scope>
    <source>
        <strain evidence="12">LMG 25373</strain>
    </source>
</reference>